<dbReference type="EMBL" id="BAABIE010000004">
    <property type="protein sequence ID" value="GAA4745072.1"/>
    <property type="molecule type" value="Genomic_DNA"/>
</dbReference>
<comment type="caution">
    <text evidence="2">The sequence shown here is derived from an EMBL/GenBank/DDBJ whole genome shotgun (WGS) entry which is preliminary data.</text>
</comment>
<accession>A0ABP8Z357</accession>
<dbReference type="Proteomes" id="UP001500822">
    <property type="component" value="Unassembled WGS sequence"/>
</dbReference>
<evidence type="ECO:0000256" key="1">
    <source>
        <dbReference type="ARBA" id="ARBA00010552"/>
    </source>
</evidence>
<protein>
    <recommendedName>
        <fullName evidence="4">RidA family protein</fullName>
    </recommendedName>
</protein>
<dbReference type="CDD" id="cd00448">
    <property type="entry name" value="YjgF_YER057c_UK114_family"/>
    <property type="match status" value="1"/>
</dbReference>
<keyword evidence="3" id="KW-1185">Reference proteome</keyword>
<organism evidence="2 3">
    <name type="scientific">Gordonia alkaliphila</name>
    <dbReference type="NCBI Taxonomy" id="1053547"/>
    <lineage>
        <taxon>Bacteria</taxon>
        <taxon>Bacillati</taxon>
        <taxon>Actinomycetota</taxon>
        <taxon>Actinomycetes</taxon>
        <taxon>Mycobacteriales</taxon>
        <taxon>Gordoniaceae</taxon>
        <taxon>Gordonia</taxon>
    </lineage>
</organism>
<gene>
    <name evidence="2" type="ORF">GCM10023217_12650</name>
</gene>
<comment type="similarity">
    <text evidence="1">Belongs to the RutC family.</text>
</comment>
<dbReference type="Gene3D" id="3.30.1330.40">
    <property type="entry name" value="RutC-like"/>
    <property type="match status" value="1"/>
</dbReference>
<dbReference type="PANTHER" id="PTHR11803">
    <property type="entry name" value="2-IMINOBUTANOATE/2-IMINOPROPANOATE DEAMINASE RIDA"/>
    <property type="match status" value="1"/>
</dbReference>
<reference evidence="3" key="1">
    <citation type="journal article" date="2019" name="Int. J. Syst. Evol. Microbiol.">
        <title>The Global Catalogue of Microorganisms (GCM) 10K type strain sequencing project: providing services to taxonomists for standard genome sequencing and annotation.</title>
        <authorList>
            <consortium name="The Broad Institute Genomics Platform"/>
            <consortium name="The Broad Institute Genome Sequencing Center for Infectious Disease"/>
            <person name="Wu L."/>
            <person name="Ma J."/>
        </authorList>
    </citation>
    <scope>NUCLEOTIDE SEQUENCE [LARGE SCALE GENOMIC DNA]</scope>
    <source>
        <strain evidence="3">JCM 18077</strain>
    </source>
</reference>
<evidence type="ECO:0000313" key="2">
    <source>
        <dbReference type="EMBL" id="GAA4745072.1"/>
    </source>
</evidence>
<dbReference type="InterPro" id="IPR035959">
    <property type="entry name" value="RutC-like_sf"/>
</dbReference>
<evidence type="ECO:0008006" key="4">
    <source>
        <dbReference type="Google" id="ProtNLM"/>
    </source>
</evidence>
<dbReference type="PANTHER" id="PTHR11803:SF58">
    <property type="entry name" value="PROTEIN HMF1-RELATED"/>
    <property type="match status" value="1"/>
</dbReference>
<dbReference type="InterPro" id="IPR006175">
    <property type="entry name" value="YjgF/YER057c/UK114"/>
</dbReference>
<dbReference type="SUPFAM" id="SSF55298">
    <property type="entry name" value="YjgF-like"/>
    <property type="match status" value="1"/>
</dbReference>
<sequence length="133" mass="13607">MSGPGVRPFRAAPLHDGGFVHGAVVDAGATLFTAGISPLDDAGELVAPDDAEAQTRCALAQLDAVLAAGGAAAETVASLTVYVAGDRRELLGQVWQIVDRWWPATPPAIVVGVTVLPYPGQLVEVQAVAAVRL</sequence>
<dbReference type="RefSeq" id="WP_345312834.1">
    <property type="nucleotide sequence ID" value="NZ_BAABIE010000004.1"/>
</dbReference>
<evidence type="ECO:0000313" key="3">
    <source>
        <dbReference type="Proteomes" id="UP001500822"/>
    </source>
</evidence>
<dbReference type="Pfam" id="PF01042">
    <property type="entry name" value="Ribonuc_L-PSP"/>
    <property type="match status" value="1"/>
</dbReference>
<name>A0ABP8Z357_9ACTN</name>
<proteinExistence type="inferred from homology"/>